<dbReference type="AlphaFoldDB" id="A0AB38XRC3"/>
<sequence length="184" mass="19681">MKNLGVGGFATTVEDFSGLPTSTVIIGRLKSAPAYPVPFAHCPEGCWHAPSGLIGVPETCGPEWLIAHVMKPGWLIADYPGNPLFDTSLDKPQKQSQGPVAPLKRGMTVTAGTLPRLPVGAAFEVVCRDGSGFIVEKVGVDKWAIKTSLAYYGTRSTQFVASFFDFEKFKSAKLFCIPNGGESE</sequence>
<dbReference type="RefSeq" id="WP_048707105.1">
    <property type="nucleotide sequence ID" value="NZ_CP116394.1"/>
</dbReference>
<dbReference type="Proteomes" id="UP001211044">
    <property type="component" value="Chromosome"/>
</dbReference>
<dbReference type="KEGG" id="wne:PIG85_04060"/>
<evidence type="ECO:0000313" key="2">
    <source>
        <dbReference type="Proteomes" id="UP001211044"/>
    </source>
</evidence>
<protein>
    <submittedName>
        <fullName evidence="1">Uncharacterized protein</fullName>
    </submittedName>
</protein>
<gene>
    <name evidence="1" type="ORF">PIG85_04060</name>
</gene>
<accession>A0AB38XRC3</accession>
<dbReference type="EMBL" id="CP116394">
    <property type="protein sequence ID" value="WCE46831.1"/>
    <property type="molecule type" value="Genomic_DNA"/>
</dbReference>
<proteinExistence type="predicted"/>
<name>A0AB38XRC3_9ACTO</name>
<evidence type="ECO:0000313" key="1">
    <source>
        <dbReference type="EMBL" id="WCE46831.1"/>
    </source>
</evidence>
<organism evidence="1 2">
    <name type="scientific">Winkia neuii subsp. anitrata</name>
    <dbReference type="NCBI Taxonomy" id="29318"/>
    <lineage>
        <taxon>Bacteria</taxon>
        <taxon>Bacillati</taxon>
        <taxon>Actinomycetota</taxon>
        <taxon>Actinomycetes</taxon>
        <taxon>Actinomycetales</taxon>
        <taxon>Actinomycetaceae</taxon>
        <taxon>Winkia</taxon>
    </lineage>
</organism>
<reference evidence="1" key="1">
    <citation type="submission" date="2023-01" db="EMBL/GenBank/DDBJ databases">
        <title>Comparative Genomic Analysis of the Clinically-Derived Winkia Strain NY0527 Provides Evidence into the Taxonomic Reassignment of Winkia neuii and Characterizes Their Virulence Traits.</title>
        <authorList>
            <person name="Cai X."/>
            <person name="Peng Y."/>
            <person name="Li M."/>
            <person name="Qiu Y."/>
            <person name="Wang Y."/>
            <person name="Xu L."/>
            <person name="Hou Q."/>
        </authorList>
    </citation>
    <scope>NUCLEOTIDE SEQUENCE</scope>
    <source>
        <strain evidence="1">NY0527</strain>
    </source>
</reference>